<dbReference type="AlphaFoldDB" id="A0A1A0MRS5"/>
<evidence type="ECO:0000313" key="1">
    <source>
        <dbReference type="EMBL" id="OBA88194.1"/>
    </source>
</evidence>
<accession>A0A1A0MRS5</accession>
<reference evidence="1 2" key="1">
    <citation type="submission" date="2016-06" db="EMBL/GenBank/DDBJ databases">
        <authorList>
            <person name="Kjaerup R.B."/>
            <person name="Dalgaard T.S."/>
            <person name="Juul-Madsen H.R."/>
        </authorList>
    </citation>
    <scope>NUCLEOTIDE SEQUENCE [LARGE SCALE GENOMIC DNA]</scope>
    <source>
        <strain evidence="1 2">1199456.5</strain>
    </source>
</reference>
<dbReference type="Proteomes" id="UP000093962">
    <property type="component" value="Unassembled WGS sequence"/>
</dbReference>
<protein>
    <submittedName>
        <fullName evidence="1">Uncharacterized protein</fullName>
    </submittedName>
</protein>
<dbReference type="EMBL" id="LZSF01000113">
    <property type="protein sequence ID" value="OBA88194.1"/>
    <property type="molecule type" value="Genomic_DNA"/>
</dbReference>
<name>A0A1A0MRS5_MYCMU</name>
<gene>
    <name evidence="1" type="ORF">A5642_01910</name>
</gene>
<dbReference type="RefSeq" id="WP_061000058.1">
    <property type="nucleotide sequence ID" value="NZ_JAPMJT010000002.1"/>
</dbReference>
<proteinExistence type="predicted"/>
<evidence type="ECO:0000313" key="2">
    <source>
        <dbReference type="Proteomes" id="UP000093962"/>
    </source>
</evidence>
<organism evidence="1 2">
    <name type="scientific">Mycolicibacterium mucogenicum</name>
    <name type="common">Mycobacterium mucogenicum</name>
    <dbReference type="NCBI Taxonomy" id="56689"/>
    <lineage>
        <taxon>Bacteria</taxon>
        <taxon>Bacillati</taxon>
        <taxon>Actinomycetota</taxon>
        <taxon>Actinomycetes</taxon>
        <taxon>Mycobacteriales</taxon>
        <taxon>Mycobacteriaceae</taxon>
        <taxon>Mycolicibacterium</taxon>
    </lineage>
</organism>
<comment type="caution">
    <text evidence="1">The sequence shown here is derived from an EMBL/GenBank/DDBJ whole genome shotgun (WGS) entry which is preliminary data.</text>
</comment>
<sequence length="64" mass="7220">MTAFSCRPSLAAVVLVPRTRFRRNIIGNPAWAARIAAARAHTAHRGRPDLLFDEAATEREMYRL</sequence>